<keyword evidence="4" id="KW-0175">Coiled coil</keyword>
<evidence type="ECO:0000256" key="3">
    <source>
        <dbReference type="ARBA" id="ARBA00023163"/>
    </source>
</evidence>
<dbReference type="InterPro" id="IPR036388">
    <property type="entry name" value="WH-like_DNA-bd_sf"/>
</dbReference>
<accession>A0A161Y2U8</accession>
<gene>
    <name evidence="6" type="ORF">AZI98_11225</name>
</gene>
<dbReference type="GO" id="GO:0003700">
    <property type="term" value="F:DNA-binding transcription factor activity"/>
    <property type="evidence" value="ECO:0007669"/>
    <property type="project" value="InterPro"/>
</dbReference>
<dbReference type="EMBL" id="LWBR01000033">
    <property type="protein sequence ID" value="KZN95952.1"/>
    <property type="molecule type" value="Genomic_DNA"/>
</dbReference>
<keyword evidence="7" id="KW-1185">Reference proteome</keyword>
<dbReference type="SUPFAM" id="SSF46785">
    <property type="entry name" value="Winged helix' DNA-binding domain"/>
    <property type="match status" value="1"/>
</dbReference>
<dbReference type="InterPro" id="IPR000524">
    <property type="entry name" value="Tscrpt_reg_HTH_GntR"/>
</dbReference>
<evidence type="ECO:0000313" key="7">
    <source>
        <dbReference type="Proteomes" id="UP000076476"/>
    </source>
</evidence>
<dbReference type="CDD" id="cd07377">
    <property type="entry name" value="WHTH_GntR"/>
    <property type="match status" value="1"/>
</dbReference>
<organism evidence="6 7">
    <name type="scientific">Aeribacillus pallidus</name>
    <dbReference type="NCBI Taxonomy" id="33936"/>
    <lineage>
        <taxon>Bacteria</taxon>
        <taxon>Bacillati</taxon>
        <taxon>Bacillota</taxon>
        <taxon>Bacilli</taxon>
        <taxon>Bacillales</taxon>
        <taxon>Bacillaceae</taxon>
        <taxon>Aeribacillus</taxon>
    </lineage>
</organism>
<dbReference type="OrthoDB" id="369138at2"/>
<dbReference type="SMART" id="SM00895">
    <property type="entry name" value="FCD"/>
    <property type="match status" value="1"/>
</dbReference>
<dbReference type="InterPro" id="IPR008920">
    <property type="entry name" value="TF_FadR/GntR_C"/>
</dbReference>
<dbReference type="GO" id="GO:0003677">
    <property type="term" value="F:DNA binding"/>
    <property type="evidence" value="ECO:0007669"/>
    <property type="project" value="UniProtKB-KW"/>
</dbReference>
<keyword evidence="1" id="KW-0805">Transcription regulation</keyword>
<evidence type="ECO:0000259" key="5">
    <source>
        <dbReference type="PROSITE" id="PS50949"/>
    </source>
</evidence>
<evidence type="ECO:0000313" key="6">
    <source>
        <dbReference type="EMBL" id="KZN95952.1"/>
    </source>
</evidence>
<dbReference type="Gene3D" id="1.10.10.10">
    <property type="entry name" value="Winged helix-like DNA-binding domain superfamily/Winged helix DNA-binding domain"/>
    <property type="match status" value="1"/>
</dbReference>
<dbReference type="SUPFAM" id="SSF48008">
    <property type="entry name" value="GntR ligand-binding domain-like"/>
    <property type="match status" value="1"/>
</dbReference>
<feature type="coiled-coil region" evidence="4">
    <location>
        <begin position="152"/>
        <end position="179"/>
    </location>
</feature>
<dbReference type="PANTHER" id="PTHR43537:SF5">
    <property type="entry name" value="UXU OPERON TRANSCRIPTIONAL REGULATOR"/>
    <property type="match status" value="1"/>
</dbReference>
<dbReference type="InterPro" id="IPR036390">
    <property type="entry name" value="WH_DNA-bd_sf"/>
</dbReference>
<dbReference type="SMART" id="SM00345">
    <property type="entry name" value="HTH_GNTR"/>
    <property type="match status" value="1"/>
</dbReference>
<dbReference type="PROSITE" id="PS50949">
    <property type="entry name" value="HTH_GNTR"/>
    <property type="match status" value="1"/>
</dbReference>
<name>A0A161Y2U8_9BACI</name>
<proteinExistence type="predicted"/>
<dbReference type="STRING" id="33936.AZI98_11225"/>
<dbReference type="Gene3D" id="1.20.120.530">
    <property type="entry name" value="GntR ligand-binding domain-like"/>
    <property type="match status" value="1"/>
</dbReference>
<dbReference type="Pfam" id="PF07729">
    <property type="entry name" value="FCD"/>
    <property type="match status" value="1"/>
</dbReference>
<dbReference type="Pfam" id="PF00392">
    <property type="entry name" value="GntR"/>
    <property type="match status" value="1"/>
</dbReference>
<reference evidence="6 7" key="1">
    <citation type="submission" date="2016-04" db="EMBL/GenBank/DDBJ databases">
        <title>Draft genome sequence of Aeribacillus pallidus 8m3 from petroleum reservoir.</title>
        <authorList>
            <person name="Poltaraus A.B."/>
            <person name="Nazina T.N."/>
            <person name="Tourova T.P."/>
            <person name="Malakho S.M."/>
            <person name="Korshunova A.V."/>
            <person name="Sokolova D.S."/>
        </authorList>
    </citation>
    <scope>NUCLEOTIDE SEQUENCE [LARGE SCALE GENOMIC DNA]</scope>
    <source>
        <strain evidence="6 7">8m3</strain>
    </source>
</reference>
<sequence length="269" mass="31051">MVQQLDDLMTEYYNFNKIGLPNSPKNERNMFMKSNIFNELTNTRVYEKIVDQIKQLIEEGKLKPNDRLPPERELAKILGCSRTSLREACRVLESEGIIISKPGGGRFVQKVDQSLILKYQINPIDVLEKTTVIQFLEAREALEPKIAEIACERATKEDIEKMEKALKLMEEKLKNPEEEIDADSNFHLSLAQATHNFVFISFMDTNLNLYRQVRKQTLQSQARYSESFFEHEAILEAVKQKDKAKASEAMKVHLSNLRSNVLGMLPEKN</sequence>
<dbReference type="InterPro" id="IPR011711">
    <property type="entry name" value="GntR_C"/>
</dbReference>
<dbReference type="PRINTS" id="PR00035">
    <property type="entry name" value="HTHGNTR"/>
</dbReference>
<protein>
    <recommendedName>
        <fullName evidence="5">HTH gntR-type domain-containing protein</fullName>
    </recommendedName>
</protein>
<comment type="caution">
    <text evidence="6">The sequence shown here is derived from an EMBL/GenBank/DDBJ whole genome shotgun (WGS) entry which is preliminary data.</text>
</comment>
<dbReference type="Proteomes" id="UP000076476">
    <property type="component" value="Unassembled WGS sequence"/>
</dbReference>
<keyword evidence="2" id="KW-0238">DNA-binding</keyword>
<keyword evidence="3" id="KW-0804">Transcription</keyword>
<evidence type="ECO:0000256" key="2">
    <source>
        <dbReference type="ARBA" id="ARBA00023125"/>
    </source>
</evidence>
<feature type="domain" description="HTH gntR-type" evidence="5">
    <location>
        <begin position="43"/>
        <end position="111"/>
    </location>
</feature>
<dbReference type="AlphaFoldDB" id="A0A161Y2U8"/>
<evidence type="ECO:0000256" key="1">
    <source>
        <dbReference type="ARBA" id="ARBA00023015"/>
    </source>
</evidence>
<dbReference type="PANTHER" id="PTHR43537">
    <property type="entry name" value="TRANSCRIPTIONAL REGULATOR, GNTR FAMILY"/>
    <property type="match status" value="1"/>
</dbReference>
<evidence type="ECO:0000256" key="4">
    <source>
        <dbReference type="SAM" id="Coils"/>
    </source>
</evidence>